<dbReference type="GO" id="GO:0047298">
    <property type="term" value="F:(S)-3-amino-2-methylpropionate transaminase activity"/>
    <property type="evidence" value="ECO:0007669"/>
    <property type="project" value="UniProtKB-EC"/>
</dbReference>
<dbReference type="EC" id="2.6.1.19" evidence="6"/>
<name>A0A3G1L0T5_FORW1</name>
<dbReference type="InterPro" id="IPR050103">
    <property type="entry name" value="Class-III_PLP-dep_AT"/>
</dbReference>
<evidence type="ECO:0000256" key="11">
    <source>
        <dbReference type="ARBA" id="ARBA00030204"/>
    </source>
</evidence>
<organism evidence="17 18">
    <name type="scientific">Formimonas warabiya</name>
    <dbReference type="NCBI Taxonomy" id="1761012"/>
    <lineage>
        <taxon>Bacteria</taxon>
        <taxon>Bacillati</taxon>
        <taxon>Bacillota</taxon>
        <taxon>Clostridia</taxon>
        <taxon>Eubacteriales</taxon>
        <taxon>Peptococcaceae</taxon>
        <taxon>Candidatus Formimonas</taxon>
    </lineage>
</organism>
<keyword evidence="7" id="KW-0032">Aminotransferase</keyword>
<dbReference type="Gene3D" id="3.40.640.10">
    <property type="entry name" value="Type I PLP-dependent aspartate aminotransferase-like (Major domain)"/>
    <property type="match status" value="1"/>
</dbReference>
<dbReference type="GO" id="GO:0030170">
    <property type="term" value="F:pyridoxal phosphate binding"/>
    <property type="evidence" value="ECO:0007669"/>
    <property type="project" value="InterPro"/>
</dbReference>
<dbReference type="FunFam" id="3.40.640.10:FF:000013">
    <property type="entry name" value="4-aminobutyrate aminotransferase"/>
    <property type="match status" value="1"/>
</dbReference>
<dbReference type="Proteomes" id="UP000323521">
    <property type="component" value="Chromosome"/>
</dbReference>
<dbReference type="AlphaFoldDB" id="A0A3G1L0T5"/>
<reference evidence="17 18" key="1">
    <citation type="submission" date="2016-10" db="EMBL/GenBank/DDBJ databases">
        <title>Complete Genome Sequence of Peptococcaceae strain DCMF.</title>
        <authorList>
            <person name="Edwards R.J."/>
            <person name="Holland S.I."/>
            <person name="Deshpande N.P."/>
            <person name="Wong Y.K."/>
            <person name="Ertan H."/>
            <person name="Manefield M."/>
            <person name="Russell T.L."/>
            <person name="Lee M.J."/>
        </authorList>
    </citation>
    <scope>NUCLEOTIDE SEQUENCE [LARGE SCALE GENOMIC DNA]</scope>
    <source>
        <strain evidence="17 18">DCMF</strain>
    </source>
</reference>
<dbReference type="KEGG" id="fwa:DCMF_28960"/>
<dbReference type="PANTHER" id="PTHR11986">
    <property type="entry name" value="AMINOTRANSFERASE CLASS III"/>
    <property type="match status" value="1"/>
</dbReference>
<evidence type="ECO:0000256" key="6">
    <source>
        <dbReference type="ARBA" id="ARBA00012912"/>
    </source>
</evidence>
<keyword evidence="18" id="KW-1185">Reference proteome</keyword>
<evidence type="ECO:0000256" key="1">
    <source>
        <dbReference type="ARBA" id="ARBA00001750"/>
    </source>
</evidence>
<dbReference type="SUPFAM" id="SSF53383">
    <property type="entry name" value="PLP-dependent transferases"/>
    <property type="match status" value="1"/>
</dbReference>
<dbReference type="EMBL" id="CP017634">
    <property type="protein sequence ID" value="ATW28254.1"/>
    <property type="molecule type" value="Genomic_DNA"/>
</dbReference>
<dbReference type="EC" id="2.6.1.22" evidence="5"/>
<keyword evidence="8" id="KW-0808">Transferase</keyword>
<evidence type="ECO:0000256" key="12">
    <source>
        <dbReference type="ARBA" id="ARBA00030857"/>
    </source>
</evidence>
<evidence type="ECO:0000256" key="2">
    <source>
        <dbReference type="ARBA" id="ARBA00001933"/>
    </source>
</evidence>
<dbReference type="InterPro" id="IPR049704">
    <property type="entry name" value="Aminotrans_3_PPA_site"/>
</dbReference>
<dbReference type="InterPro" id="IPR004632">
    <property type="entry name" value="4NH2But_aminotransferase_bac"/>
</dbReference>
<dbReference type="GO" id="GO:0042802">
    <property type="term" value="F:identical protein binding"/>
    <property type="evidence" value="ECO:0007669"/>
    <property type="project" value="TreeGrafter"/>
</dbReference>
<evidence type="ECO:0000256" key="15">
    <source>
        <dbReference type="ARBA" id="ARBA00050054"/>
    </source>
</evidence>
<evidence type="ECO:0000256" key="9">
    <source>
        <dbReference type="ARBA" id="ARBA00022898"/>
    </source>
</evidence>
<evidence type="ECO:0000313" key="17">
    <source>
        <dbReference type="EMBL" id="ATW28254.1"/>
    </source>
</evidence>
<dbReference type="Gene3D" id="3.90.1150.10">
    <property type="entry name" value="Aspartate Aminotransferase, domain 1"/>
    <property type="match status" value="1"/>
</dbReference>
<evidence type="ECO:0000256" key="10">
    <source>
        <dbReference type="ARBA" id="ARBA00029760"/>
    </source>
</evidence>
<dbReference type="GO" id="GO:0034386">
    <property type="term" value="F:4-aminobutyrate:2-oxoglutarate transaminase activity"/>
    <property type="evidence" value="ECO:0007669"/>
    <property type="project" value="UniProtKB-EC"/>
</dbReference>
<dbReference type="InterPro" id="IPR005814">
    <property type="entry name" value="Aminotrans_3"/>
</dbReference>
<accession>A0A3G1L0T5</accession>
<evidence type="ECO:0000256" key="3">
    <source>
        <dbReference type="ARBA" id="ARBA00005176"/>
    </source>
</evidence>
<gene>
    <name evidence="17" type="ORF">DCMF_28960</name>
</gene>
<keyword evidence="9 16" id="KW-0663">Pyridoxal phosphate</keyword>
<evidence type="ECO:0000256" key="16">
    <source>
        <dbReference type="RuleBase" id="RU003560"/>
    </source>
</evidence>
<proteinExistence type="inferred from homology"/>
<dbReference type="RefSeq" id="WP_214658981.1">
    <property type="nucleotide sequence ID" value="NZ_CP017634.1"/>
</dbReference>
<comment type="catalytic activity">
    <reaction evidence="1">
        <text>(S)-3-amino-2-methylpropanoate + 2-oxoglutarate = 2-methyl-3-oxopropanoate + L-glutamate</text>
        <dbReference type="Rhea" id="RHEA:13993"/>
        <dbReference type="ChEBI" id="CHEBI:16810"/>
        <dbReference type="ChEBI" id="CHEBI:29985"/>
        <dbReference type="ChEBI" id="CHEBI:57700"/>
        <dbReference type="ChEBI" id="CHEBI:58655"/>
        <dbReference type="EC" id="2.6.1.22"/>
    </reaction>
</comment>
<evidence type="ECO:0000313" key="18">
    <source>
        <dbReference type="Proteomes" id="UP000323521"/>
    </source>
</evidence>
<comment type="pathway">
    <text evidence="3">Amino-acid degradation; 4-aminobutanoate degradation.</text>
</comment>
<evidence type="ECO:0000256" key="7">
    <source>
        <dbReference type="ARBA" id="ARBA00022576"/>
    </source>
</evidence>
<dbReference type="InterPro" id="IPR015424">
    <property type="entry name" value="PyrdxlP-dep_Trfase"/>
</dbReference>
<evidence type="ECO:0000256" key="14">
    <source>
        <dbReference type="ARBA" id="ARBA00048021"/>
    </source>
</evidence>
<evidence type="ECO:0000256" key="13">
    <source>
        <dbReference type="ARBA" id="ARBA00031787"/>
    </source>
</evidence>
<comment type="similarity">
    <text evidence="4 16">Belongs to the class-III pyridoxal-phosphate-dependent aminotransferase family.</text>
</comment>
<dbReference type="PANTHER" id="PTHR11986:SF58">
    <property type="entry name" value="LEUCINE_METHIONINE RACEMASE"/>
    <property type="match status" value="1"/>
</dbReference>
<dbReference type="CDD" id="cd00610">
    <property type="entry name" value="OAT_like"/>
    <property type="match status" value="1"/>
</dbReference>
<dbReference type="PIRSF" id="PIRSF000521">
    <property type="entry name" value="Transaminase_4ab_Lys_Orn"/>
    <property type="match status" value="1"/>
</dbReference>
<dbReference type="GO" id="GO:0009448">
    <property type="term" value="P:gamma-aminobutyric acid metabolic process"/>
    <property type="evidence" value="ECO:0007669"/>
    <property type="project" value="InterPro"/>
</dbReference>
<evidence type="ECO:0000256" key="8">
    <source>
        <dbReference type="ARBA" id="ARBA00022679"/>
    </source>
</evidence>
<dbReference type="InterPro" id="IPR015422">
    <property type="entry name" value="PyrdxlP-dep_Trfase_small"/>
</dbReference>
<dbReference type="Pfam" id="PF00202">
    <property type="entry name" value="Aminotran_3"/>
    <property type="match status" value="1"/>
</dbReference>
<comment type="catalytic activity">
    <reaction evidence="14">
        <text>4-aminobutanoate + 2-oxoglutarate = succinate semialdehyde + L-glutamate</text>
        <dbReference type="Rhea" id="RHEA:23352"/>
        <dbReference type="ChEBI" id="CHEBI:16810"/>
        <dbReference type="ChEBI" id="CHEBI:29985"/>
        <dbReference type="ChEBI" id="CHEBI:57706"/>
        <dbReference type="ChEBI" id="CHEBI:59888"/>
        <dbReference type="EC" id="2.6.1.19"/>
    </reaction>
</comment>
<dbReference type="PROSITE" id="PS00600">
    <property type="entry name" value="AA_TRANSFER_CLASS_3"/>
    <property type="match status" value="1"/>
</dbReference>
<evidence type="ECO:0000256" key="4">
    <source>
        <dbReference type="ARBA" id="ARBA00008954"/>
    </source>
</evidence>
<sequence length="448" mass="48652">MLTGKELAKVGQGQGDKTKTLMEWGAKYCARGVNTGKPAFIEEGKGAVIKDLDGNTYIDFFGGIGVVNAGHCPEPVVDAIKKQAEKFLHTFHTIIPHENYIKLAKKLCEIVPGDSPKKAMFVNSGAECVENAVKIARRYTGRAGVIAFESAFHGRTLLAMSLTSKVRPYKFGFGPFAPEIYKVPSAYCYRCPWNSSYPGCGMHCLEHFHTFFKAEVDPETVACMIIEPVQGEGGFIVPPPEYLPGLKQICAEKGIVFIADEVQSGFCRTGKMFAVENFGLEPDLMTMAKSIGVGMPLSAVVGKADIMDAPDGGQIGGTFSGNALSCAAALAAIEVYEGEKLADRANKINAYVIPRLKEMQQKHAQIGDIRHLGAMIAFELVKDPRTKEPAKDETNQILEECFKRGLLIISAGVMGNTVRMLMPLVITDEQLAQAMNILGEAVDLVFKK</sequence>
<comment type="cofactor">
    <cofactor evidence="2">
        <name>pyridoxal 5'-phosphate</name>
        <dbReference type="ChEBI" id="CHEBI:597326"/>
    </cofactor>
</comment>
<dbReference type="NCBIfam" id="TIGR00700">
    <property type="entry name" value="GABAtrnsam"/>
    <property type="match status" value="1"/>
</dbReference>
<protein>
    <recommendedName>
        <fullName evidence="12">(S)-3-amino-2-methylpropionate transaminase</fullName>
        <ecNumber evidence="6">2.6.1.19</ecNumber>
        <ecNumber evidence="5">2.6.1.22</ecNumber>
    </recommendedName>
    <alternativeName>
        <fullName evidence="13">GABA aminotransferase</fullName>
    </alternativeName>
    <alternativeName>
        <fullName evidence="11">Gamma-amino-N-butyrate transaminase</fullName>
    </alternativeName>
    <alternativeName>
        <fullName evidence="15">Glutamate:succinic semialdehyde transaminase</fullName>
    </alternativeName>
    <alternativeName>
        <fullName evidence="10">L-AIBAT</fullName>
    </alternativeName>
</protein>
<dbReference type="InterPro" id="IPR015421">
    <property type="entry name" value="PyrdxlP-dep_Trfase_major"/>
</dbReference>
<evidence type="ECO:0000256" key="5">
    <source>
        <dbReference type="ARBA" id="ARBA00012876"/>
    </source>
</evidence>